<evidence type="ECO:0000313" key="2">
    <source>
        <dbReference type="EMBL" id="MBW2960188.1"/>
    </source>
</evidence>
<proteinExistence type="predicted"/>
<gene>
    <name evidence="2" type="ORF">KW502_00055</name>
</gene>
<evidence type="ECO:0000256" key="1">
    <source>
        <dbReference type="SAM" id="Phobius"/>
    </source>
</evidence>
<keyword evidence="3" id="KW-1185">Reference proteome</keyword>
<sequence>MENEEKEKKKGSLNTYVKFAGVGIQMVLTILVTTFIGVWLDSKFESIAPFATVTGSLLGVFIALYVVYKEVKSM</sequence>
<accession>A0ABS6VX62</accession>
<protein>
    <submittedName>
        <fullName evidence="2">AtpZ/AtpI family protein</fullName>
    </submittedName>
</protein>
<comment type="caution">
    <text evidence="2">The sequence shown here is derived from an EMBL/GenBank/DDBJ whole genome shotgun (WGS) entry which is preliminary data.</text>
</comment>
<dbReference type="RefSeq" id="WP_219038481.1">
    <property type="nucleotide sequence ID" value="NZ_JAHWDF010000001.1"/>
</dbReference>
<keyword evidence="1" id="KW-0812">Transmembrane</keyword>
<reference evidence="2 3" key="1">
    <citation type="submission" date="2021-07" db="EMBL/GenBank/DDBJ databases">
        <title>Mesonia aestuariivivens sp. nov., isolated from a tidal flat.</title>
        <authorList>
            <person name="Kim Y.-O."/>
            <person name="Yoon J.-H."/>
        </authorList>
    </citation>
    <scope>NUCLEOTIDE SEQUENCE [LARGE SCALE GENOMIC DNA]</scope>
    <source>
        <strain evidence="2 3">JHPTF-M18</strain>
    </source>
</reference>
<dbReference type="InterPro" id="IPR032820">
    <property type="entry name" value="ATPase_put"/>
</dbReference>
<dbReference type="Pfam" id="PF09527">
    <property type="entry name" value="ATPase_gene1"/>
    <property type="match status" value="1"/>
</dbReference>
<dbReference type="EMBL" id="JAHWDF010000001">
    <property type="protein sequence ID" value="MBW2960188.1"/>
    <property type="molecule type" value="Genomic_DNA"/>
</dbReference>
<evidence type="ECO:0000313" key="3">
    <source>
        <dbReference type="Proteomes" id="UP000719267"/>
    </source>
</evidence>
<feature type="transmembrane region" description="Helical" evidence="1">
    <location>
        <begin position="46"/>
        <end position="68"/>
    </location>
</feature>
<feature type="transmembrane region" description="Helical" evidence="1">
    <location>
        <begin position="16"/>
        <end position="40"/>
    </location>
</feature>
<name>A0ABS6VX62_9FLAO</name>
<dbReference type="Proteomes" id="UP000719267">
    <property type="component" value="Unassembled WGS sequence"/>
</dbReference>
<keyword evidence="1" id="KW-1133">Transmembrane helix</keyword>
<keyword evidence="1" id="KW-0472">Membrane</keyword>
<organism evidence="2 3">
    <name type="scientific">Mesonia aestuariivivens</name>
    <dbReference type="NCBI Taxonomy" id="2796128"/>
    <lineage>
        <taxon>Bacteria</taxon>
        <taxon>Pseudomonadati</taxon>
        <taxon>Bacteroidota</taxon>
        <taxon>Flavobacteriia</taxon>
        <taxon>Flavobacteriales</taxon>
        <taxon>Flavobacteriaceae</taxon>
        <taxon>Mesonia</taxon>
    </lineage>
</organism>